<dbReference type="EMBL" id="BLKS01000001">
    <property type="protein sequence ID" value="GFG49788.1"/>
    <property type="molecule type" value="Genomic_DNA"/>
</dbReference>
<feature type="region of interest" description="Disordered" evidence="1">
    <location>
        <begin position="268"/>
        <end position="288"/>
    </location>
</feature>
<evidence type="ECO:0000313" key="5">
    <source>
        <dbReference type="Proteomes" id="UP000465302"/>
    </source>
</evidence>
<evidence type="ECO:0000313" key="4">
    <source>
        <dbReference type="Proteomes" id="UP000220914"/>
    </source>
</evidence>
<proteinExistence type="predicted"/>
<feature type="region of interest" description="Disordered" evidence="1">
    <location>
        <begin position="509"/>
        <end position="535"/>
    </location>
</feature>
<reference evidence="3 4" key="1">
    <citation type="submission" date="2017-10" db="EMBL/GenBank/DDBJ databases">
        <title>The new phylogeny of genus Mycobacterium.</title>
        <authorList>
            <person name="Tortoli E."/>
            <person name="Trovato A."/>
            <person name="Cirillo D.M."/>
        </authorList>
    </citation>
    <scope>NUCLEOTIDE SEQUENCE [LARGE SCALE GENOMIC DNA]</scope>
    <source>
        <strain evidence="3 4">CCUG37673</strain>
    </source>
</reference>
<keyword evidence="4" id="KW-1185">Reference proteome</keyword>
<evidence type="ECO:0000256" key="1">
    <source>
        <dbReference type="SAM" id="MobiDB-lite"/>
    </source>
</evidence>
<accession>A0A2A7NF46</accession>
<reference evidence="2 5" key="2">
    <citation type="journal article" date="2019" name="Emerg. Microbes Infect.">
        <title>Comprehensive subspecies identification of 175 nontuberculous mycobacteria species based on 7547 genomic profiles.</title>
        <authorList>
            <person name="Matsumoto Y."/>
            <person name="Kinjo T."/>
            <person name="Motooka D."/>
            <person name="Nabeya D."/>
            <person name="Jung N."/>
            <person name="Uechi K."/>
            <person name="Horii T."/>
            <person name="Iida T."/>
            <person name="Fujita J."/>
            <person name="Nakamura S."/>
        </authorList>
    </citation>
    <scope>NUCLEOTIDE SEQUENCE [LARGE SCALE GENOMIC DNA]</scope>
    <source>
        <strain evidence="2 5">JCM 6377</strain>
    </source>
</reference>
<dbReference type="RefSeq" id="WP_097938364.1">
    <property type="nucleotide sequence ID" value="NZ_BLKS01000001.1"/>
</dbReference>
<sequence length="1519" mass="167788">MPTTRYMTTVLPYSVSPSAEFHVSLYISHRLDGGGQLTDYPPMVDWVETLAGATIELYTDKSDPDPIRCEVLNKSDKTIWAKVFPPETEVEDYPTPKPASATWMSFPAHRMSDYALWVHYVSLLCSPVDRPGVRGNALADAVFSALRNVRDAANVIDELTGEGDGYLDQQRERLDRIRADRAKAAGDALDPQKPEPENPVPGPALHDAFAGQPWKSPIELLLEHDRLDENISTYLDGLDNGNVGVPIPPMLSILRDTRRAYRYYERKEAQYEPQPTPDSSLAPARTTHPTPAFHERVATACNVSALARKLGLIVDVKVHEDDLDRLKNAQRIWCDITLANADAVDTERYLAPATLCQAEGDRFYAQPKDDTRWHGGRMRIGRPDRYRVMDLDPDASALSLEQHLRSALRALAIEINGDRGSYAPAALRATGFAVAELDRAERLQAQVATSETLKPIIEDPNAAQQRQAFHFEGLLRGTRIEVWDDFTRKWHSLHERTVDVSFKTGASTPTPFLTAEPDVGHLQNPPLSRTPGGEDNPYYAHEVLAGWDGWSLSAPRPGKVIKHNGATTDNPEPSNPDTEIIEEAGGSVDGLWVRSAAKPGSLPALRYGRRYSFRIAGVDLAGNGVPMDQLPPTTANASLVAAAAEHLERLRDEAAQRDRLGLLESLRNSDTGTLPCYRPGGQGVRADVERATASVVENAKALTIRPHWDVDPHLLAALSADSEDPETVTAPRKFLRWDPIPAPALVPRSAYITGESLQRMVIRTGLTGSPGTCQRHIVPPKGSELEAEQDGRLDNLMLTGNRARAYAIALKERGNLFHTRIQDLNDPKKTVVQPGVELISMPGVTDGETLESIQDPDVQPKEGQYVIHNVDQLVVPYLPDPMANGVALVFYEAGANHQFLNPRVLQSVFVKYVGTWPELQPLRLVLHNADRLDARQDGNVIHVGLPQGEQVALRISTMLDNEHLAKMGLWVHHPVHDATVSDAEREVLADAARNGWMWWLTPAEEVRLVHATARPAIAPKISRLAARPRKPGMAPAALDGVLDVHGASTDKIELHARWVDRVDDPDADGPEQRTTAEVVADYRIAESERFSLLTLDDAEITPADEVGSRKVVEPIRTAIHRLPDTKARKVIYQLHGSSRYREFFLPDELPPVGDAESAGNAVEVIIPSSARPAPPSVHAIMPMFKWEEHTEPEHPFAVRRVRRSGVRIWLDRPWFSSGDGEMLAVITTGDPAMFGEPSLPGSRPETVSLWARDPIQVGPAMSYSYEVPILPAWQQRAVQLRLAPESLPGRPVAHVVRNGPVDAKQRDRTVNAYAYVPEFDPKRKRWFVDVILDSTNAVWPFLRLAVARYQPNSIAGQAFSPVVTTDFVQLPPERIGTLSRPELGEVRISLSGVTALTGAPGISLPEKPNFEQLAELLPKTRRVVATLQARNAVSNSDIDWVKRGEAVQCELAGVDGVSFNATWSAALSLTPPEPLATPSTTDDLRVQVEEYEIMTADPHPGTEELTKTERLVYADHFYL</sequence>
<dbReference type="OrthoDB" id="9148571at2"/>
<evidence type="ECO:0000313" key="2">
    <source>
        <dbReference type="EMBL" id="GFG49788.1"/>
    </source>
</evidence>
<feature type="region of interest" description="Disordered" evidence="1">
    <location>
        <begin position="182"/>
        <end position="201"/>
    </location>
</feature>
<name>A0A2A7NF46_MYCAG</name>
<dbReference type="EMBL" id="PDCP01000004">
    <property type="protein sequence ID" value="PEG42051.1"/>
    <property type="molecule type" value="Genomic_DNA"/>
</dbReference>
<comment type="caution">
    <text evidence="3">The sequence shown here is derived from an EMBL/GenBank/DDBJ whole genome shotgun (WGS) entry which is preliminary data.</text>
</comment>
<evidence type="ECO:0000313" key="3">
    <source>
        <dbReference type="EMBL" id="PEG42051.1"/>
    </source>
</evidence>
<reference evidence="2" key="3">
    <citation type="submission" date="2020-02" db="EMBL/GenBank/DDBJ databases">
        <authorList>
            <person name="Matsumoto Y."/>
            <person name="Motooka D."/>
            <person name="Nakamura S."/>
        </authorList>
    </citation>
    <scope>NUCLEOTIDE SEQUENCE</scope>
    <source>
        <strain evidence="2">JCM 6377</strain>
    </source>
</reference>
<dbReference type="Proteomes" id="UP000465302">
    <property type="component" value="Unassembled WGS sequence"/>
</dbReference>
<gene>
    <name evidence="3" type="ORF">CQY20_04065</name>
    <name evidence="2" type="ORF">MAGR_12290</name>
</gene>
<organism evidence="3 4">
    <name type="scientific">Mycolicibacterium agri</name>
    <name type="common">Mycobacterium agri</name>
    <dbReference type="NCBI Taxonomy" id="36811"/>
    <lineage>
        <taxon>Bacteria</taxon>
        <taxon>Bacillati</taxon>
        <taxon>Actinomycetota</taxon>
        <taxon>Actinomycetes</taxon>
        <taxon>Mycobacteriales</taxon>
        <taxon>Mycobacteriaceae</taxon>
        <taxon>Mycolicibacterium</taxon>
    </lineage>
</organism>
<protein>
    <submittedName>
        <fullName evidence="3">Uncharacterized protein</fullName>
    </submittedName>
</protein>
<feature type="compositionally biased region" description="Basic and acidic residues" evidence="1">
    <location>
        <begin position="182"/>
        <end position="196"/>
    </location>
</feature>
<dbReference type="Proteomes" id="UP000220914">
    <property type="component" value="Unassembled WGS sequence"/>
</dbReference>